<protein>
    <submittedName>
        <fullName evidence="3">Glycerophosphoryl diester phosphodiesterase</fullName>
    </submittedName>
</protein>
<dbReference type="GO" id="GO:0008081">
    <property type="term" value="F:phosphoric diester hydrolase activity"/>
    <property type="evidence" value="ECO:0007669"/>
    <property type="project" value="InterPro"/>
</dbReference>
<dbReference type="STRING" id="1138170.GA0061105_10443"/>
<evidence type="ECO:0000313" key="4">
    <source>
        <dbReference type="Proteomes" id="UP000198723"/>
    </source>
</evidence>
<dbReference type="PANTHER" id="PTHR46211">
    <property type="entry name" value="GLYCEROPHOSPHORYL DIESTER PHOSPHODIESTERASE"/>
    <property type="match status" value="1"/>
</dbReference>
<name>A0A1C3Y0W8_9HYPH</name>
<dbReference type="RefSeq" id="WP_092749849.1">
    <property type="nucleotide sequence ID" value="NZ_FMAJ01000004.1"/>
</dbReference>
<dbReference type="Gene3D" id="3.20.20.190">
    <property type="entry name" value="Phosphatidylinositol (PI) phosphodiesterase"/>
    <property type="match status" value="1"/>
</dbReference>
<sequence length="249" mass="27013">MPNSEPRSGPVPGEVQAHRGASAVAPENTIAAFRAAADQGAEWVELDVALLGDGTPVVIHDVSVDRCSSSTGKLSDLTASDLHKIDAGAWFDPRFKGEPLPTLAQVLSALGELGLNANVEIKQHPHHKSLDQLVKTVDDHLKARAPQTKIMISSFDAAALKRMHEIDPDYELAMLWSKLPDDWSEILQSLPARTVHLGYKSLSIGFLEEAAQQQIKVRAWTCNDPKLLASFWPVGLTGVITDDPSVYLS</sequence>
<dbReference type="AlphaFoldDB" id="A0A1C3Y0W8"/>
<organism evidence="3 4">
    <name type="scientific">Rhizobium aethiopicum</name>
    <dbReference type="NCBI Taxonomy" id="1138170"/>
    <lineage>
        <taxon>Bacteria</taxon>
        <taxon>Pseudomonadati</taxon>
        <taxon>Pseudomonadota</taxon>
        <taxon>Alphaproteobacteria</taxon>
        <taxon>Hyphomicrobiales</taxon>
        <taxon>Rhizobiaceae</taxon>
        <taxon>Rhizobium/Agrobacterium group</taxon>
        <taxon>Rhizobium</taxon>
    </lineage>
</organism>
<dbReference type="Proteomes" id="UP000198723">
    <property type="component" value="Unassembled WGS sequence"/>
</dbReference>
<dbReference type="InterPro" id="IPR030395">
    <property type="entry name" value="GP_PDE_dom"/>
</dbReference>
<reference evidence="3 4" key="1">
    <citation type="submission" date="2016-08" db="EMBL/GenBank/DDBJ databases">
        <authorList>
            <person name="Seilhamer J.J."/>
        </authorList>
    </citation>
    <scope>NUCLEOTIDE SEQUENCE [LARGE SCALE GENOMIC DNA]</scope>
    <source>
        <strain evidence="3 4">HBR26</strain>
    </source>
</reference>
<proteinExistence type="predicted"/>
<dbReference type="PROSITE" id="PS51704">
    <property type="entry name" value="GP_PDE"/>
    <property type="match status" value="1"/>
</dbReference>
<dbReference type="CDD" id="cd08562">
    <property type="entry name" value="GDPD_EcUgpQ_like"/>
    <property type="match status" value="1"/>
</dbReference>
<feature type="domain" description="GP-PDE" evidence="2">
    <location>
        <begin position="13"/>
        <end position="249"/>
    </location>
</feature>
<feature type="region of interest" description="Disordered" evidence="1">
    <location>
        <begin position="1"/>
        <end position="20"/>
    </location>
</feature>
<evidence type="ECO:0000259" key="2">
    <source>
        <dbReference type="PROSITE" id="PS51704"/>
    </source>
</evidence>
<dbReference type="EMBL" id="FMAJ01000004">
    <property type="protein sequence ID" value="SCB58119.1"/>
    <property type="molecule type" value="Genomic_DNA"/>
</dbReference>
<dbReference type="PANTHER" id="PTHR46211:SF1">
    <property type="entry name" value="GLYCEROPHOSPHODIESTER PHOSPHODIESTERASE, CYTOPLASMIC"/>
    <property type="match status" value="1"/>
</dbReference>
<accession>A0A1C3Y0W8</accession>
<dbReference type="InterPro" id="IPR017946">
    <property type="entry name" value="PLC-like_Pdiesterase_TIM-brl"/>
</dbReference>
<dbReference type="GO" id="GO:0006629">
    <property type="term" value="P:lipid metabolic process"/>
    <property type="evidence" value="ECO:0007669"/>
    <property type="project" value="InterPro"/>
</dbReference>
<gene>
    <name evidence="3" type="ORF">GA0061105_10443</name>
</gene>
<evidence type="ECO:0000313" key="3">
    <source>
        <dbReference type="EMBL" id="SCB58119.1"/>
    </source>
</evidence>
<dbReference type="Pfam" id="PF03009">
    <property type="entry name" value="GDPD"/>
    <property type="match status" value="1"/>
</dbReference>
<dbReference type="SUPFAM" id="SSF51695">
    <property type="entry name" value="PLC-like phosphodiesterases"/>
    <property type="match status" value="1"/>
</dbReference>
<evidence type="ECO:0000256" key="1">
    <source>
        <dbReference type="SAM" id="MobiDB-lite"/>
    </source>
</evidence>